<dbReference type="InParanoid" id="A0A0C3EUK9"/>
<organism evidence="1 2">
    <name type="scientific">Piloderma croceum (strain F 1598)</name>
    <dbReference type="NCBI Taxonomy" id="765440"/>
    <lineage>
        <taxon>Eukaryota</taxon>
        <taxon>Fungi</taxon>
        <taxon>Dikarya</taxon>
        <taxon>Basidiomycota</taxon>
        <taxon>Agaricomycotina</taxon>
        <taxon>Agaricomycetes</taxon>
        <taxon>Agaricomycetidae</taxon>
        <taxon>Atheliales</taxon>
        <taxon>Atheliaceae</taxon>
        <taxon>Piloderma</taxon>
    </lineage>
</organism>
<proteinExistence type="predicted"/>
<reference evidence="1 2" key="1">
    <citation type="submission" date="2014-04" db="EMBL/GenBank/DDBJ databases">
        <authorList>
            <consortium name="DOE Joint Genome Institute"/>
            <person name="Kuo A."/>
            <person name="Tarkka M."/>
            <person name="Buscot F."/>
            <person name="Kohler A."/>
            <person name="Nagy L.G."/>
            <person name="Floudas D."/>
            <person name="Copeland A."/>
            <person name="Barry K.W."/>
            <person name="Cichocki N."/>
            <person name="Veneault-Fourrey C."/>
            <person name="LaButti K."/>
            <person name="Lindquist E.A."/>
            <person name="Lipzen A."/>
            <person name="Lundell T."/>
            <person name="Morin E."/>
            <person name="Murat C."/>
            <person name="Sun H."/>
            <person name="Tunlid A."/>
            <person name="Henrissat B."/>
            <person name="Grigoriev I.V."/>
            <person name="Hibbett D.S."/>
            <person name="Martin F."/>
            <person name="Nordberg H.P."/>
            <person name="Cantor M.N."/>
            <person name="Hua S.X."/>
        </authorList>
    </citation>
    <scope>NUCLEOTIDE SEQUENCE [LARGE SCALE GENOMIC DNA]</scope>
    <source>
        <strain evidence="1 2">F 1598</strain>
    </source>
</reference>
<dbReference type="AlphaFoldDB" id="A0A0C3EUK9"/>
<sequence>MIHFAFELLDSYPRSIQSRLMDFYNAKVIDSVFTRLKYIISALFLLGSSNRTQLASFADV</sequence>
<accession>A0A0C3EUK9</accession>
<evidence type="ECO:0000313" key="2">
    <source>
        <dbReference type="Proteomes" id="UP000054166"/>
    </source>
</evidence>
<dbReference type="HOGENOM" id="CLU_2942638_0_0_1"/>
<name>A0A0C3EUK9_PILCF</name>
<protein>
    <submittedName>
        <fullName evidence="1">Uncharacterized protein</fullName>
    </submittedName>
</protein>
<dbReference type="EMBL" id="KN833227">
    <property type="protein sequence ID" value="KIM71724.1"/>
    <property type="molecule type" value="Genomic_DNA"/>
</dbReference>
<dbReference type="Proteomes" id="UP000054166">
    <property type="component" value="Unassembled WGS sequence"/>
</dbReference>
<reference evidence="2" key="2">
    <citation type="submission" date="2015-01" db="EMBL/GenBank/DDBJ databases">
        <title>Evolutionary Origins and Diversification of the Mycorrhizal Mutualists.</title>
        <authorList>
            <consortium name="DOE Joint Genome Institute"/>
            <consortium name="Mycorrhizal Genomics Consortium"/>
            <person name="Kohler A."/>
            <person name="Kuo A."/>
            <person name="Nagy L.G."/>
            <person name="Floudas D."/>
            <person name="Copeland A."/>
            <person name="Barry K.W."/>
            <person name="Cichocki N."/>
            <person name="Veneault-Fourrey C."/>
            <person name="LaButti K."/>
            <person name="Lindquist E.A."/>
            <person name="Lipzen A."/>
            <person name="Lundell T."/>
            <person name="Morin E."/>
            <person name="Murat C."/>
            <person name="Riley R."/>
            <person name="Ohm R."/>
            <person name="Sun H."/>
            <person name="Tunlid A."/>
            <person name="Henrissat B."/>
            <person name="Grigoriev I.V."/>
            <person name="Hibbett D.S."/>
            <person name="Martin F."/>
        </authorList>
    </citation>
    <scope>NUCLEOTIDE SEQUENCE [LARGE SCALE GENOMIC DNA]</scope>
    <source>
        <strain evidence="2">F 1598</strain>
    </source>
</reference>
<keyword evidence="2" id="KW-1185">Reference proteome</keyword>
<evidence type="ECO:0000313" key="1">
    <source>
        <dbReference type="EMBL" id="KIM71724.1"/>
    </source>
</evidence>
<gene>
    <name evidence="1" type="ORF">PILCRDRAFT_830176</name>
</gene>